<dbReference type="AlphaFoldDB" id="A0A2S5BGE4"/>
<accession>A0A2S5BGE4</accession>
<gene>
    <name evidence="1" type="ORF">BMF94_0912</name>
</gene>
<evidence type="ECO:0000313" key="1">
    <source>
        <dbReference type="EMBL" id="POY75832.1"/>
    </source>
</evidence>
<feature type="non-terminal residue" evidence="1">
    <location>
        <position position="172"/>
    </location>
</feature>
<organism evidence="1 2">
    <name type="scientific">Rhodotorula taiwanensis</name>
    <dbReference type="NCBI Taxonomy" id="741276"/>
    <lineage>
        <taxon>Eukaryota</taxon>
        <taxon>Fungi</taxon>
        <taxon>Dikarya</taxon>
        <taxon>Basidiomycota</taxon>
        <taxon>Pucciniomycotina</taxon>
        <taxon>Microbotryomycetes</taxon>
        <taxon>Sporidiobolales</taxon>
        <taxon>Sporidiobolaceae</taxon>
        <taxon>Rhodotorula</taxon>
    </lineage>
</organism>
<feature type="non-terminal residue" evidence="1">
    <location>
        <position position="1"/>
    </location>
</feature>
<reference evidence="1 2" key="1">
    <citation type="journal article" date="2018" name="Front. Microbiol.">
        <title>Prospects for Fungal Bioremediation of Acidic Radioactive Waste Sites: Characterization and Genome Sequence of Rhodotorula taiwanensis MD1149.</title>
        <authorList>
            <person name="Tkavc R."/>
            <person name="Matrosova V.Y."/>
            <person name="Grichenko O.E."/>
            <person name="Gostincar C."/>
            <person name="Volpe R.P."/>
            <person name="Klimenkova P."/>
            <person name="Gaidamakova E.K."/>
            <person name="Zhou C.E."/>
            <person name="Stewart B.J."/>
            <person name="Lyman M.G."/>
            <person name="Malfatti S.A."/>
            <person name="Rubinfeld B."/>
            <person name="Courtot M."/>
            <person name="Singh J."/>
            <person name="Dalgard C.L."/>
            <person name="Hamilton T."/>
            <person name="Frey K.G."/>
            <person name="Gunde-Cimerman N."/>
            <person name="Dugan L."/>
            <person name="Daly M.J."/>
        </authorList>
    </citation>
    <scope>NUCLEOTIDE SEQUENCE [LARGE SCALE GENOMIC DNA]</scope>
    <source>
        <strain evidence="1 2">MD1149</strain>
    </source>
</reference>
<protein>
    <submittedName>
        <fullName evidence="1">Uncharacterized protein</fullName>
    </submittedName>
</protein>
<dbReference type="Proteomes" id="UP000237144">
    <property type="component" value="Unassembled WGS sequence"/>
</dbReference>
<keyword evidence="2" id="KW-1185">Reference proteome</keyword>
<name>A0A2S5BGE4_9BASI</name>
<comment type="caution">
    <text evidence="1">The sequence shown here is derived from an EMBL/GenBank/DDBJ whole genome shotgun (WGS) entry which is preliminary data.</text>
</comment>
<evidence type="ECO:0000313" key="2">
    <source>
        <dbReference type="Proteomes" id="UP000237144"/>
    </source>
</evidence>
<sequence>RGFAASSRLRYRLFCPSTLLVHRHHSRSPHELALNGSEHATSASDVAQASPAPACARAIALLPTVRSRSRVLRTFTLHHLPTASDRFFGSARAMSLLSNPLRSLPARRQAVSTLLRLDLAVISNSNTRSISPRSDSGTVMTGWNAVEGCTEGGLTGVLTISTLVNITCIVIV</sequence>
<dbReference type="EMBL" id="PJQD01000009">
    <property type="protein sequence ID" value="POY75832.1"/>
    <property type="molecule type" value="Genomic_DNA"/>
</dbReference>
<proteinExistence type="predicted"/>